<dbReference type="Pfam" id="PF04616">
    <property type="entry name" value="Glyco_hydro_43"/>
    <property type="match status" value="1"/>
</dbReference>
<gene>
    <name evidence="8" type="ORF">B0A48_10211</name>
</gene>
<dbReference type="InParanoid" id="A0A1V8SWJ3"/>
<evidence type="ECO:0008006" key="10">
    <source>
        <dbReference type="Google" id="ProtNLM"/>
    </source>
</evidence>
<feature type="chain" id="PRO_5012370545" description="Arabinan endo-1,5-alpha-L-arabinosidase A" evidence="7">
    <location>
        <begin position="21"/>
        <end position="348"/>
    </location>
</feature>
<dbReference type="InterPro" id="IPR006710">
    <property type="entry name" value="Glyco_hydro_43"/>
</dbReference>
<evidence type="ECO:0000256" key="5">
    <source>
        <dbReference type="PIRSR" id="PIRSR606710-2"/>
    </source>
</evidence>
<dbReference type="Proteomes" id="UP000192596">
    <property type="component" value="Unassembled WGS sequence"/>
</dbReference>
<dbReference type="InterPro" id="IPR051795">
    <property type="entry name" value="Glycosyl_Hydrlase_43"/>
</dbReference>
<keyword evidence="2 6" id="KW-0378">Hydrolase</keyword>
<evidence type="ECO:0000256" key="6">
    <source>
        <dbReference type="RuleBase" id="RU361187"/>
    </source>
</evidence>
<feature type="active site" description="Proton donor" evidence="4">
    <location>
        <position position="253"/>
    </location>
</feature>
<organism evidence="8 9">
    <name type="scientific">Cryoendolithus antarcticus</name>
    <dbReference type="NCBI Taxonomy" id="1507870"/>
    <lineage>
        <taxon>Eukaryota</taxon>
        <taxon>Fungi</taxon>
        <taxon>Dikarya</taxon>
        <taxon>Ascomycota</taxon>
        <taxon>Pezizomycotina</taxon>
        <taxon>Dothideomycetes</taxon>
        <taxon>Dothideomycetidae</taxon>
        <taxon>Cladosporiales</taxon>
        <taxon>Cladosporiaceae</taxon>
        <taxon>Cryoendolithus</taxon>
    </lineage>
</organism>
<proteinExistence type="inferred from homology"/>
<feature type="site" description="Important for catalytic activity, responsible for pKa modulation of the active site Glu and correct orientation of both the proton donor and substrate" evidence="5">
    <location>
        <position position="182"/>
    </location>
</feature>
<evidence type="ECO:0000256" key="7">
    <source>
        <dbReference type="SAM" id="SignalP"/>
    </source>
</evidence>
<dbReference type="PANTHER" id="PTHR42812:SF5">
    <property type="entry name" value="ENDO-ARABINASE"/>
    <property type="match status" value="1"/>
</dbReference>
<dbReference type="OrthoDB" id="3879658at2759"/>
<dbReference type="Gene3D" id="2.115.10.20">
    <property type="entry name" value="Glycosyl hydrolase domain, family 43"/>
    <property type="match status" value="1"/>
</dbReference>
<keyword evidence="7" id="KW-0732">Signal</keyword>
<dbReference type="GO" id="GO:0004553">
    <property type="term" value="F:hydrolase activity, hydrolyzing O-glycosyl compounds"/>
    <property type="evidence" value="ECO:0007669"/>
    <property type="project" value="InterPro"/>
</dbReference>
<keyword evidence="3 6" id="KW-0326">Glycosidase</keyword>
<evidence type="ECO:0000313" key="9">
    <source>
        <dbReference type="Proteomes" id="UP000192596"/>
    </source>
</evidence>
<evidence type="ECO:0000256" key="3">
    <source>
        <dbReference type="ARBA" id="ARBA00023295"/>
    </source>
</evidence>
<accession>A0A1V8SWJ3</accession>
<evidence type="ECO:0000256" key="2">
    <source>
        <dbReference type="ARBA" id="ARBA00022801"/>
    </source>
</evidence>
<comment type="caution">
    <text evidence="8">The sequence shown here is derived from an EMBL/GenBank/DDBJ whole genome shotgun (WGS) entry which is preliminary data.</text>
</comment>
<dbReference type="CDD" id="cd08999">
    <property type="entry name" value="GH43_ABN-like"/>
    <property type="match status" value="1"/>
</dbReference>
<evidence type="ECO:0000256" key="1">
    <source>
        <dbReference type="ARBA" id="ARBA00009865"/>
    </source>
</evidence>
<dbReference type="PANTHER" id="PTHR42812">
    <property type="entry name" value="BETA-XYLOSIDASE"/>
    <property type="match status" value="1"/>
</dbReference>
<evidence type="ECO:0000313" key="8">
    <source>
        <dbReference type="EMBL" id="OQO03547.1"/>
    </source>
</evidence>
<sequence length="348" mass="36437">MRSSLFLGAAIAALAQLAHTRPVAQPTVEVSLVKRISGLFDKRSESGPKIGGANFPDPSIIGYNNGWYAFATRTRGTNVHIQVAYSSDFSNWSIVKNSDGSQKDALPNLPSWVVPGAGSNTWAPDVSRLDDGTFVMYYSASTTSDTTKHCVGAAKATQITGPYTPVSSQPLVCELSVGGAIDASGFNDNGKRYLLWKVDGNSIGHGGACGNTVAPIVPTPIKVQALANDGITLQGSATTILDNLGASEEGIIEAPSLTHVNGIWILYFSGNCFTGSNYNVNYATSSSITGPYTRAARPLFKSGDIGLSGPGGADIDRYGVNMLFHANYGSGRALYQAQVSVNGKVVTA</sequence>
<comment type="similarity">
    <text evidence="1 6">Belongs to the glycosyl hydrolase 43 family.</text>
</comment>
<reference evidence="9" key="1">
    <citation type="submission" date="2017-03" db="EMBL/GenBank/DDBJ databases">
        <title>Genomes of endolithic fungi from Antarctica.</title>
        <authorList>
            <person name="Coleine C."/>
            <person name="Masonjones S."/>
            <person name="Stajich J.E."/>
        </authorList>
    </citation>
    <scope>NUCLEOTIDE SEQUENCE [LARGE SCALE GENOMIC DNA]</scope>
    <source>
        <strain evidence="9">CCFEE 5527</strain>
    </source>
</reference>
<feature type="signal peptide" evidence="7">
    <location>
        <begin position="1"/>
        <end position="20"/>
    </location>
</feature>
<dbReference type="SUPFAM" id="SSF75005">
    <property type="entry name" value="Arabinanase/levansucrase/invertase"/>
    <property type="match status" value="1"/>
</dbReference>
<dbReference type="InterPro" id="IPR023296">
    <property type="entry name" value="Glyco_hydro_beta-prop_sf"/>
</dbReference>
<evidence type="ECO:0000256" key="4">
    <source>
        <dbReference type="PIRSR" id="PIRSR606710-1"/>
    </source>
</evidence>
<name>A0A1V8SWJ3_9PEZI</name>
<dbReference type="EMBL" id="NAJO01000024">
    <property type="protein sequence ID" value="OQO03547.1"/>
    <property type="molecule type" value="Genomic_DNA"/>
</dbReference>
<feature type="active site" description="Proton acceptor" evidence="4">
    <location>
        <position position="57"/>
    </location>
</feature>
<dbReference type="STRING" id="1507870.A0A1V8SWJ3"/>
<keyword evidence="9" id="KW-1185">Reference proteome</keyword>
<protein>
    <recommendedName>
        <fullName evidence="10">Arabinan endo-1,5-alpha-L-arabinosidase A</fullName>
    </recommendedName>
</protein>
<dbReference type="GO" id="GO:0005975">
    <property type="term" value="P:carbohydrate metabolic process"/>
    <property type="evidence" value="ECO:0007669"/>
    <property type="project" value="InterPro"/>
</dbReference>
<dbReference type="AlphaFoldDB" id="A0A1V8SWJ3"/>